<keyword evidence="3" id="KW-1185">Reference proteome</keyword>
<accession>A0A132BAM1</accession>
<proteinExistence type="predicted"/>
<dbReference type="AlphaFoldDB" id="A0A132BAM1"/>
<dbReference type="EMBL" id="KQ947434">
    <property type="protein sequence ID" value="KUJ08707.1"/>
    <property type="molecule type" value="Genomic_DNA"/>
</dbReference>
<evidence type="ECO:0000313" key="3">
    <source>
        <dbReference type="Proteomes" id="UP000070700"/>
    </source>
</evidence>
<gene>
    <name evidence="2" type="ORF">LY89DRAFT_676613</name>
</gene>
<organism evidence="2 3">
    <name type="scientific">Mollisia scopiformis</name>
    <name type="common">Conifer needle endophyte fungus</name>
    <name type="synonym">Phialocephala scopiformis</name>
    <dbReference type="NCBI Taxonomy" id="149040"/>
    <lineage>
        <taxon>Eukaryota</taxon>
        <taxon>Fungi</taxon>
        <taxon>Dikarya</taxon>
        <taxon>Ascomycota</taxon>
        <taxon>Pezizomycotina</taxon>
        <taxon>Leotiomycetes</taxon>
        <taxon>Helotiales</taxon>
        <taxon>Mollisiaceae</taxon>
        <taxon>Mollisia</taxon>
    </lineage>
</organism>
<dbReference type="Proteomes" id="UP000070700">
    <property type="component" value="Unassembled WGS sequence"/>
</dbReference>
<reference evidence="2 3" key="1">
    <citation type="submission" date="2015-10" db="EMBL/GenBank/DDBJ databases">
        <title>Full genome of DAOMC 229536 Phialocephala scopiformis, a fungal endophyte of spruce producing the potent anti-insectan compound rugulosin.</title>
        <authorList>
            <consortium name="DOE Joint Genome Institute"/>
            <person name="Walker A.K."/>
            <person name="Frasz S.L."/>
            <person name="Seifert K.A."/>
            <person name="Miller J.D."/>
            <person name="Mondo S.J."/>
            <person name="Labutti K."/>
            <person name="Lipzen A."/>
            <person name="Dockter R."/>
            <person name="Kennedy M."/>
            <person name="Grigoriev I.V."/>
            <person name="Spatafora J.W."/>
        </authorList>
    </citation>
    <scope>NUCLEOTIDE SEQUENCE [LARGE SCALE GENOMIC DNA]</scope>
    <source>
        <strain evidence="2 3">CBS 120377</strain>
    </source>
</reference>
<feature type="region of interest" description="Disordered" evidence="1">
    <location>
        <begin position="40"/>
        <end position="116"/>
    </location>
</feature>
<feature type="compositionally biased region" description="Polar residues" evidence="1">
    <location>
        <begin position="65"/>
        <end position="85"/>
    </location>
</feature>
<dbReference type="RefSeq" id="XP_018063062.1">
    <property type="nucleotide sequence ID" value="XM_018213609.1"/>
</dbReference>
<protein>
    <submittedName>
        <fullName evidence="2">Uncharacterized protein</fullName>
    </submittedName>
</protein>
<feature type="compositionally biased region" description="Polar residues" evidence="1">
    <location>
        <begin position="40"/>
        <end position="54"/>
    </location>
</feature>
<dbReference type="InParanoid" id="A0A132BAM1"/>
<sequence length="267" mass="30491">MSLFVPESAAWFTTIILSDNMILETERQIPSMEQNIFRNPLTLQPNHQSQTIESQEQERTRKMAKSQSQTMRVHTPTLSTASSPKTFAGLEEEEKDFEPAPALSPTPTPTRNTRPSPDLDLIPQIQPEKFIPDHVEEWVDLLSYHGFLDGTYTDDVLKTDFTHRSIVIFTSWLGEEKSDASSLSRGHVVGAALFEASFKKRISIYQLVAHLEVIADTFRKLVEKEKDVKTEEVLEEGMFPIKKIMQWCFMLLDGMIVEIKGLMKNMS</sequence>
<name>A0A132BAM1_MOLSC</name>
<dbReference type="OrthoDB" id="10474927at2759"/>
<dbReference type="GeneID" id="28823335"/>
<evidence type="ECO:0000256" key="1">
    <source>
        <dbReference type="SAM" id="MobiDB-lite"/>
    </source>
</evidence>
<evidence type="ECO:0000313" key="2">
    <source>
        <dbReference type="EMBL" id="KUJ08707.1"/>
    </source>
</evidence>
<dbReference type="KEGG" id="psco:LY89DRAFT_676613"/>